<dbReference type="PROSITE" id="PS00108">
    <property type="entry name" value="PROTEIN_KINASE_ST"/>
    <property type="match status" value="1"/>
</dbReference>
<sequence length="763" mass="84834">MSDEETIGNLVITWCEANAVGQHVTVDELCDQHPELADEVAARIESLQAMQWLTDGPSAEHESDCPFPRHFAEFSNSDEEDSLPDTQLTIEQLMSSISASGLRTAESIQIVKDSLNGNCPKEFAKLLVREKLLTPYQARTFLTGSDEPIVLDEYEILDRIGVGGMGIVYRALHRTMDRVVASKILPREMVDSQEKVLRFQREVKTSAKLRHPNIVTTYDARQCDGIHFLVMEYIAGKNLDEIVKENGALSVSQSVNLILQAAHGLKHSHAQGIIHRDIKPGNLILDPSGRLKILDMGLARVRSTDADVESMILHNLTEAGAVMGTVHYMSPEQALDSMTADHRSDIYSLGCTLFHLLTGSPVYPEKTILKIVMAHQQAGIPSLKDFRNDVPNELDEICIKMLAKRPEDRFQSLSAVIEALESLKLDTCESSVALESPRLERSLVDTKLPETTGHSQSHTLKPSDSKSGSNERGARTNTNLIAFAGMVLVVGLASAFFLWPKVRSVVLQVENEESKVADDLDSSEDSVDASLTSRGNSEDDGEQILESDVAKWVLERGGKVRVESYGGESHFVTSPEMLPPGPLLLRGIYIETTDKRISDEDVKRFRFLKGLQLLNLNHQYLSESSIDIIANLPPLEQLSLMNCQVTDRALRKIVAAHPDLINLGFGNCPVTESGLGEIVKLKQLRSLFLITLPLTYDNFDQFKVLESLEVFYVTWTQLDDNGLEQLSKWPNLKKVAVTGTKVTDEGIRRFREKRPDCILITSD</sequence>
<dbReference type="AlphaFoldDB" id="A0A5C5V8T8"/>
<keyword evidence="10" id="KW-1185">Reference proteome</keyword>
<dbReference type="EMBL" id="SIHI01000081">
    <property type="protein sequence ID" value="TWT35014.1"/>
    <property type="molecule type" value="Genomic_DNA"/>
</dbReference>
<evidence type="ECO:0000259" key="8">
    <source>
        <dbReference type="PROSITE" id="PS50011"/>
    </source>
</evidence>
<dbReference type="CDD" id="cd14014">
    <property type="entry name" value="STKc_PknB_like"/>
    <property type="match status" value="1"/>
</dbReference>
<keyword evidence="5 9" id="KW-0418">Kinase</keyword>
<accession>A0A5C5V8T8</accession>
<evidence type="ECO:0000256" key="3">
    <source>
        <dbReference type="ARBA" id="ARBA00022679"/>
    </source>
</evidence>
<evidence type="ECO:0000256" key="4">
    <source>
        <dbReference type="ARBA" id="ARBA00022741"/>
    </source>
</evidence>
<feature type="compositionally biased region" description="Polar residues" evidence="7">
    <location>
        <begin position="452"/>
        <end position="473"/>
    </location>
</feature>
<dbReference type="PROSITE" id="PS50011">
    <property type="entry name" value="PROTEIN_KINASE_DOM"/>
    <property type="match status" value="1"/>
</dbReference>
<dbReference type="InterPro" id="IPR008271">
    <property type="entry name" value="Ser/Thr_kinase_AS"/>
</dbReference>
<proteinExistence type="predicted"/>
<dbReference type="InterPro" id="IPR011009">
    <property type="entry name" value="Kinase-like_dom_sf"/>
</dbReference>
<evidence type="ECO:0000256" key="5">
    <source>
        <dbReference type="ARBA" id="ARBA00022777"/>
    </source>
</evidence>
<keyword evidence="4" id="KW-0547">Nucleotide-binding</keyword>
<dbReference type="Gene3D" id="3.80.10.10">
    <property type="entry name" value="Ribonuclease Inhibitor"/>
    <property type="match status" value="2"/>
</dbReference>
<evidence type="ECO:0000256" key="6">
    <source>
        <dbReference type="ARBA" id="ARBA00022840"/>
    </source>
</evidence>
<dbReference type="Pfam" id="PF00069">
    <property type="entry name" value="Pkinase"/>
    <property type="match status" value="1"/>
</dbReference>
<comment type="caution">
    <text evidence="9">The sequence shown here is derived from an EMBL/GenBank/DDBJ whole genome shotgun (WGS) entry which is preliminary data.</text>
</comment>
<feature type="region of interest" description="Disordered" evidence="7">
    <location>
        <begin position="514"/>
        <end position="542"/>
    </location>
</feature>
<dbReference type="FunFam" id="1.10.510.10:FF:000021">
    <property type="entry name" value="Serine/threonine protein kinase"/>
    <property type="match status" value="1"/>
</dbReference>
<evidence type="ECO:0000313" key="9">
    <source>
        <dbReference type="EMBL" id="TWT35014.1"/>
    </source>
</evidence>
<dbReference type="PANTHER" id="PTHR43289:SF6">
    <property type="entry name" value="SERINE_THREONINE-PROTEIN KINASE NEKL-3"/>
    <property type="match status" value="1"/>
</dbReference>
<dbReference type="OrthoDB" id="6111975at2"/>
<dbReference type="SMART" id="SM00220">
    <property type="entry name" value="S_TKc"/>
    <property type="match status" value="1"/>
</dbReference>
<organism evidence="9 10">
    <name type="scientific">Thalassoglobus neptunius</name>
    <dbReference type="NCBI Taxonomy" id="1938619"/>
    <lineage>
        <taxon>Bacteria</taxon>
        <taxon>Pseudomonadati</taxon>
        <taxon>Planctomycetota</taxon>
        <taxon>Planctomycetia</taxon>
        <taxon>Planctomycetales</taxon>
        <taxon>Planctomycetaceae</taxon>
        <taxon>Thalassoglobus</taxon>
    </lineage>
</organism>
<name>A0A5C5V8T8_9PLAN</name>
<dbReference type="GO" id="GO:0005524">
    <property type="term" value="F:ATP binding"/>
    <property type="evidence" value="ECO:0007669"/>
    <property type="project" value="UniProtKB-KW"/>
</dbReference>
<feature type="domain" description="Protein kinase" evidence="8">
    <location>
        <begin position="154"/>
        <end position="423"/>
    </location>
</feature>
<keyword evidence="6" id="KW-0067">ATP-binding</keyword>
<dbReference type="PANTHER" id="PTHR43289">
    <property type="entry name" value="MITOGEN-ACTIVATED PROTEIN KINASE KINASE KINASE 20-RELATED"/>
    <property type="match status" value="1"/>
</dbReference>
<dbReference type="Proteomes" id="UP000317243">
    <property type="component" value="Unassembled WGS sequence"/>
</dbReference>
<evidence type="ECO:0000256" key="1">
    <source>
        <dbReference type="ARBA" id="ARBA00012513"/>
    </source>
</evidence>
<dbReference type="Gene3D" id="1.10.510.10">
    <property type="entry name" value="Transferase(Phosphotransferase) domain 1"/>
    <property type="match status" value="1"/>
</dbReference>
<dbReference type="InterPro" id="IPR032675">
    <property type="entry name" value="LRR_dom_sf"/>
</dbReference>
<gene>
    <name evidence="9" type="primary">prkC_18</name>
    <name evidence="9" type="ORF">KOR42_53230</name>
</gene>
<dbReference type="GO" id="GO:0004674">
    <property type="term" value="F:protein serine/threonine kinase activity"/>
    <property type="evidence" value="ECO:0007669"/>
    <property type="project" value="UniProtKB-KW"/>
</dbReference>
<keyword evidence="3 9" id="KW-0808">Transferase</keyword>
<dbReference type="InterPro" id="IPR000719">
    <property type="entry name" value="Prot_kinase_dom"/>
</dbReference>
<dbReference type="Gene3D" id="3.30.200.20">
    <property type="entry name" value="Phosphorylase Kinase, domain 1"/>
    <property type="match status" value="1"/>
</dbReference>
<dbReference type="RefSeq" id="WP_146512554.1">
    <property type="nucleotide sequence ID" value="NZ_SIHI01000081.1"/>
</dbReference>
<evidence type="ECO:0000313" key="10">
    <source>
        <dbReference type="Proteomes" id="UP000317243"/>
    </source>
</evidence>
<protein>
    <recommendedName>
        <fullName evidence="1">non-specific serine/threonine protein kinase</fullName>
        <ecNumber evidence="1">2.7.11.1</ecNumber>
    </recommendedName>
</protein>
<dbReference type="EC" id="2.7.11.1" evidence="1"/>
<reference evidence="9 10" key="1">
    <citation type="submission" date="2019-02" db="EMBL/GenBank/DDBJ databases">
        <title>Deep-cultivation of Planctomycetes and their phenomic and genomic characterization uncovers novel biology.</title>
        <authorList>
            <person name="Wiegand S."/>
            <person name="Jogler M."/>
            <person name="Boedeker C."/>
            <person name="Pinto D."/>
            <person name="Vollmers J."/>
            <person name="Rivas-Marin E."/>
            <person name="Kohn T."/>
            <person name="Peeters S.H."/>
            <person name="Heuer A."/>
            <person name="Rast P."/>
            <person name="Oberbeckmann S."/>
            <person name="Bunk B."/>
            <person name="Jeske O."/>
            <person name="Meyerdierks A."/>
            <person name="Storesund J.E."/>
            <person name="Kallscheuer N."/>
            <person name="Luecker S."/>
            <person name="Lage O.M."/>
            <person name="Pohl T."/>
            <person name="Merkel B.J."/>
            <person name="Hornburger P."/>
            <person name="Mueller R.-W."/>
            <person name="Bruemmer F."/>
            <person name="Labrenz M."/>
            <person name="Spormann A.M."/>
            <person name="Op Den Camp H."/>
            <person name="Overmann J."/>
            <person name="Amann R."/>
            <person name="Jetten M.S.M."/>
            <person name="Mascher T."/>
            <person name="Medema M.H."/>
            <person name="Devos D.P."/>
            <person name="Kaster A.-K."/>
            <person name="Ovreas L."/>
            <person name="Rohde M."/>
            <person name="Galperin M.Y."/>
            <person name="Jogler C."/>
        </authorList>
    </citation>
    <scope>NUCLEOTIDE SEQUENCE [LARGE SCALE GENOMIC DNA]</scope>
    <source>
        <strain evidence="9 10">KOR42</strain>
    </source>
</reference>
<dbReference type="SUPFAM" id="SSF56112">
    <property type="entry name" value="Protein kinase-like (PK-like)"/>
    <property type="match status" value="1"/>
</dbReference>
<evidence type="ECO:0000256" key="2">
    <source>
        <dbReference type="ARBA" id="ARBA00022527"/>
    </source>
</evidence>
<dbReference type="SUPFAM" id="SSF52047">
    <property type="entry name" value="RNI-like"/>
    <property type="match status" value="1"/>
</dbReference>
<evidence type="ECO:0000256" key="7">
    <source>
        <dbReference type="SAM" id="MobiDB-lite"/>
    </source>
</evidence>
<feature type="region of interest" description="Disordered" evidence="7">
    <location>
        <begin position="446"/>
        <end position="473"/>
    </location>
</feature>
<keyword evidence="2" id="KW-0723">Serine/threonine-protein kinase</keyword>